<keyword evidence="2" id="KW-0479">Metal-binding</keyword>
<accession>A0A6I8V3F9</accession>
<dbReference type="InterPro" id="IPR038565">
    <property type="entry name" value="CLIP_sf"/>
</dbReference>
<dbReference type="FunFam" id="2.40.10.10:FF:000028">
    <property type="entry name" value="Serine protease easter"/>
    <property type="match status" value="1"/>
</dbReference>
<dbReference type="GO" id="GO:0046872">
    <property type="term" value="F:metal ion binding"/>
    <property type="evidence" value="ECO:0007669"/>
    <property type="project" value="UniProtKB-KW"/>
</dbReference>
<dbReference type="InterPro" id="IPR022700">
    <property type="entry name" value="CLIP"/>
</dbReference>
<evidence type="ECO:0000256" key="4">
    <source>
        <dbReference type="ARBA" id="ARBA00022801"/>
    </source>
</evidence>
<evidence type="ECO:0000256" key="5">
    <source>
        <dbReference type="ARBA" id="ARBA00022825"/>
    </source>
</evidence>
<feature type="domain" description="Peptidase S1" evidence="12">
    <location>
        <begin position="137"/>
        <end position="390"/>
    </location>
</feature>
<dbReference type="PROSITE" id="PS00134">
    <property type="entry name" value="TRYPSIN_HIS"/>
    <property type="match status" value="1"/>
</dbReference>
<dbReference type="PRINTS" id="PR00722">
    <property type="entry name" value="CHYMOTRYPSIN"/>
</dbReference>
<evidence type="ECO:0000256" key="3">
    <source>
        <dbReference type="ARBA" id="ARBA00022729"/>
    </source>
</evidence>
<protein>
    <recommendedName>
        <fullName evidence="11">CLIP domain-containing serine protease</fullName>
        <ecNumber evidence="11">3.4.21.-</ecNumber>
    </recommendedName>
</protein>
<dbReference type="InterPro" id="IPR001254">
    <property type="entry name" value="Trypsin_dom"/>
</dbReference>
<evidence type="ECO:0000256" key="8">
    <source>
        <dbReference type="ARBA" id="ARBA00023157"/>
    </source>
</evidence>
<comment type="domain">
    <text evidence="11">The clip domain consists of 35-55 residues which are 'knitted' together usually by 3 conserved disulfide bonds forming a clip-like compact structure.</text>
</comment>
<dbReference type="GO" id="GO:0006508">
    <property type="term" value="P:proteolysis"/>
    <property type="evidence" value="ECO:0007669"/>
    <property type="project" value="UniProtKB-KW"/>
</dbReference>
<dbReference type="GO" id="GO:0004252">
    <property type="term" value="F:serine-type endopeptidase activity"/>
    <property type="evidence" value="ECO:0007669"/>
    <property type="project" value="UniProtKB-UniRule"/>
</dbReference>
<proteinExistence type="inferred from homology"/>
<evidence type="ECO:0000313" key="14">
    <source>
        <dbReference type="RefSeq" id="XP_002137258.2"/>
    </source>
</evidence>
<dbReference type="InterPro" id="IPR009003">
    <property type="entry name" value="Peptidase_S1_PA"/>
</dbReference>
<comment type="subcellular location">
    <subcellularLocation>
        <location evidence="11">Secreted</location>
    </subcellularLocation>
</comment>
<dbReference type="Gene3D" id="2.40.10.10">
    <property type="entry name" value="Trypsin-like serine proteases"/>
    <property type="match status" value="2"/>
</dbReference>
<evidence type="ECO:0000256" key="2">
    <source>
        <dbReference type="ARBA" id="ARBA00022723"/>
    </source>
</evidence>
<dbReference type="InterPro" id="IPR018114">
    <property type="entry name" value="TRYPSIN_HIS"/>
</dbReference>
<evidence type="ECO:0000313" key="13">
    <source>
        <dbReference type="Proteomes" id="UP000001819"/>
    </source>
</evidence>
<dbReference type="InterPro" id="IPR043504">
    <property type="entry name" value="Peptidase_S1_PA_chymotrypsin"/>
</dbReference>
<dbReference type="RefSeq" id="XP_002137258.2">
    <property type="nucleotide sequence ID" value="XM_002137222.3"/>
</dbReference>
<keyword evidence="4 11" id="KW-0378">Hydrolase</keyword>
<dbReference type="EC" id="3.4.21.-" evidence="11"/>
<dbReference type="SUPFAM" id="SSF50494">
    <property type="entry name" value="Trypsin-like serine proteases"/>
    <property type="match status" value="1"/>
</dbReference>
<dbReference type="GO" id="GO:0051604">
    <property type="term" value="P:protein maturation"/>
    <property type="evidence" value="ECO:0007669"/>
    <property type="project" value="UniProtKB-ARBA"/>
</dbReference>
<evidence type="ECO:0000256" key="9">
    <source>
        <dbReference type="ARBA" id="ARBA00023180"/>
    </source>
</evidence>
<sequence>MGTIFTFSLSLSFILLIVVWPELALTQSSCVTPVGVAGLCVPSQECGFVKQLIDIYGRNIPRRVQNQMRQMQCTGETDEFHLCCPGETGTRSEQTEPRPTATKTVRAVSDNLNRIDPQGYRLLDSVTQCGNRGNPKVSGGRNSKPGEFPWVALLKYETTGRQFLCGGSLITDRFILTAAHCIVQQPPLLGVRLGEHDLAHEQDCTYLGGVHRVCQPPYEEFGVDDVRVHPGYTHGSINNDIALIKLDRSVVLPKSHIAPICLPIDDKSKELAHDQSFLIAGWGRTDKEDAASIQQRALITRKDVSVCSSYYNNAPVNENHICATGSGIAHTCRGDSGGPLFFKHRFKQNYRFVQYGVISFGGQRCGSNRNQPGVFANIIDMLPWITQNLY</sequence>
<reference evidence="13" key="1">
    <citation type="submission" date="2024-06" db="UniProtKB">
        <authorList>
            <consortium name="RefSeq"/>
        </authorList>
    </citation>
    <scope>NUCLEOTIDE SEQUENCE [LARGE SCALE GENOMIC DNA]</scope>
    <source>
        <strain evidence="13">MV2-25</strain>
    </source>
</reference>
<evidence type="ECO:0000256" key="6">
    <source>
        <dbReference type="ARBA" id="ARBA00022837"/>
    </source>
</evidence>
<dbReference type="CDD" id="cd00190">
    <property type="entry name" value="Tryp_SPc"/>
    <property type="match status" value="1"/>
</dbReference>
<dbReference type="GO" id="GO:0005576">
    <property type="term" value="C:extracellular region"/>
    <property type="evidence" value="ECO:0007669"/>
    <property type="project" value="UniProtKB-SubCell"/>
</dbReference>
<dbReference type="PANTHER" id="PTHR24252:SF8">
    <property type="entry name" value="ACROSIN"/>
    <property type="match status" value="1"/>
</dbReference>
<evidence type="ECO:0000256" key="1">
    <source>
        <dbReference type="ARBA" id="ARBA00022670"/>
    </source>
</evidence>
<name>A0A6I8V3F9_DROPS</name>
<dbReference type="KEGG" id="dpo:6897074"/>
<dbReference type="FunFam" id="2.40.10.10:FF:000078">
    <property type="entry name" value="Serine protease H137"/>
    <property type="match status" value="1"/>
</dbReference>
<keyword evidence="8" id="KW-1015">Disulfide bond</keyword>
<dbReference type="AlphaFoldDB" id="A0A6I8V3F9"/>
<dbReference type="Pfam" id="PF12032">
    <property type="entry name" value="CLIP"/>
    <property type="match status" value="1"/>
</dbReference>
<evidence type="ECO:0000256" key="11">
    <source>
        <dbReference type="RuleBase" id="RU366078"/>
    </source>
</evidence>
<dbReference type="Gene3D" id="3.30.1640.30">
    <property type="match status" value="1"/>
</dbReference>
<keyword evidence="7" id="KW-0865">Zymogen</keyword>
<comment type="similarity">
    <text evidence="10 11">Belongs to the peptidase S1 family. CLIP subfamily.</text>
</comment>
<dbReference type="SMART" id="SM00020">
    <property type="entry name" value="Tryp_SPc"/>
    <property type="match status" value="1"/>
</dbReference>
<dbReference type="InParanoid" id="A0A6I8V3F9"/>
<dbReference type="Proteomes" id="UP000001819">
    <property type="component" value="Chromosome 2"/>
</dbReference>
<organism evidence="13 14">
    <name type="scientific">Drosophila pseudoobscura pseudoobscura</name>
    <name type="common">Fruit fly</name>
    <dbReference type="NCBI Taxonomy" id="46245"/>
    <lineage>
        <taxon>Eukaryota</taxon>
        <taxon>Metazoa</taxon>
        <taxon>Ecdysozoa</taxon>
        <taxon>Arthropoda</taxon>
        <taxon>Hexapoda</taxon>
        <taxon>Insecta</taxon>
        <taxon>Pterygota</taxon>
        <taxon>Neoptera</taxon>
        <taxon>Endopterygota</taxon>
        <taxon>Diptera</taxon>
        <taxon>Brachycera</taxon>
        <taxon>Muscomorpha</taxon>
        <taxon>Ephydroidea</taxon>
        <taxon>Drosophilidae</taxon>
        <taxon>Drosophila</taxon>
        <taxon>Sophophora</taxon>
    </lineage>
</organism>
<keyword evidence="11" id="KW-0964">Secreted</keyword>
<dbReference type="SMART" id="SM00680">
    <property type="entry name" value="CLIP"/>
    <property type="match status" value="1"/>
</dbReference>
<reference evidence="14" key="2">
    <citation type="submission" date="2025-08" db="UniProtKB">
        <authorList>
            <consortium name="RefSeq"/>
        </authorList>
    </citation>
    <scope>IDENTIFICATION</scope>
    <source>
        <strain evidence="14">MV-25-SWS-2005</strain>
        <tissue evidence="14">Whole body</tissue>
    </source>
</reference>
<dbReference type="PANTHER" id="PTHR24252">
    <property type="entry name" value="ACROSIN-RELATED"/>
    <property type="match status" value="1"/>
</dbReference>
<gene>
    <name evidence="14" type="primary">LOC6897074</name>
</gene>
<keyword evidence="5 11" id="KW-0720">Serine protease</keyword>
<keyword evidence="9" id="KW-0325">Glycoprotein</keyword>
<keyword evidence="6" id="KW-0106">Calcium</keyword>
<dbReference type="Pfam" id="PF00089">
    <property type="entry name" value="Trypsin"/>
    <property type="match status" value="1"/>
</dbReference>
<evidence type="ECO:0000259" key="12">
    <source>
        <dbReference type="PROSITE" id="PS50240"/>
    </source>
</evidence>
<evidence type="ECO:0000256" key="7">
    <source>
        <dbReference type="ARBA" id="ARBA00023145"/>
    </source>
</evidence>
<dbReference type="PROSITE" id="PS50240">
    <property type="entry name" value="TRYPSIN_DOM"/>
    <property type="match status" value="1"/>
</dbReference>
<feature type="signal peptide" evidence="11">
    <location>
        <begin position="1"/>
        <end position="26"/>
    </location>
</feature>
<keyword evidence="1 11" id="KW-0645">Protease</keyword>
<feature type="chain" id="PRO_5026370670" description="CLIP domain-containing serine protease" evidence="11">
    <location>
        <begin position="27"/>
        <end position="390"/>
    </location>
</feature>
<evidence type="ECO:0000256" key="10">
    <source>
        <dbReference type="ARBA" id="ARBA00024195"/>
    </source>
</evidence>
<dbReference type="InterPro" id="IPR001314">
    <property type="entry name" value="Peptidase_S1A"/>
</dbReference>
<keyword evidence="3 11" id="KW-0732">Signal</keyword>
<keyword evidence="13" id="KW-1185">Reference proteome</keyword>